<comment type="caution">
    <text evidence="2">The sequence shown here is derived from an EMBL/GenBank/DDBJ whole genome shotgun (WGS) entry which is preliminary data.</text>
</comment>
<evidence type="ECO:0000313" key="3">
    <source>
        <dbReference type="Proteomes" id="UP000886842"/>
    </source>
</evidence>
<name>A0A9D1H210_9ACTN</name>
<dbReference type="AlphaFoldDB" id="A0A9D1H210"/>
<sequence length="198" mass="22286">MVRTAMQSMAVDIEGGHVYVLQLVEANTSLPGDEPGDETFARRNERGDLTLNKLDMTGKLLGVMYLKFFGHGVSMGMERDGDELYLWTEIDTIPKGAGEGRGSKLTRFQFEDGALLDAEHDTTLFRRELLPDVTQTTCNIDPTDNRLVMRYWDGSAFRYALFDLDHVKEERSSYEPLYDIATPPEHSGVFQGYVSCGD</sequence>
<dbReference type="Pfam" id="PF21311">
    <property type="entry name" value="Phage_RBD_prop"/>
    <property type="match status" value="1"/>
</dbReference>
<organism evidence="2 3">
    <name type="scientific">Candidatus Avipropionibacterium avicola</name>
    <dbReference type="NCBI Taxonomy" id="2840701"/>
    <lineage>
        <taxon>Bacteria</taxon>
        <taxon>Bacillati</taxon>
        <taxon>Actinomycetota</taxon>
        <taxon>Actinomycetes</taxon>
        <taxon>Propionibacteriales</taxon>
        <taxon>Propionibacteriaceae</taxon>
        <taxon>Propionibacteriaceae incertae sedis</taxon>
        <taxon>Candidatus Avipropionibacterium</taxon>
    </lineage>
</organism>
<feature type="non-terminal residue" evidence="2">
    <location>
        <position position="198"/>
    </location>
</feature>
<evidence type="ECO:0000259" key="1">
    <source>
        <dbReference type="Pfam" id="PF21311"/>
    </source>
</evidence>
<dbReference type="Proteomes" id="UP000886842">
    <property type="component" value="Unassembled WGS sequence"/>
</dbReference>
<reference evidence="2" key="1">
    <citation type="submission" date="2020-10" db="EMBL/GenBank/DDBJ databases">
        <authorList>
            <person name="Gilroy R."/>
        </authorList>
    </citation>
    <scope>NUCLEOTIDE SEQUENCE</scope>
    <source>
        <strain evidence="2">ChiGjej1B1-24693</strain>
    </source>
</reference>
<gene>
    <name evidence="2" type="ORF">IAA98_16310</name>
</gene>
<feature type="domain" description="P68 RBP/TagC-like beta-propeller" evidence="1">
    <location>
        <begin position="6"/>
        <end position="169"/>
    </location>
</feature>
<protein>
    <recommendedName>
        <fullName evidence="1">P68 RBP/TagC-like beta-propeller domain-containing protein</fullName>
    </recommendedName>
</protein>
<proteinExistence type="predicted"/>
<accession>A0A9D1H210</accession>
<reference evidence="2" key="2">
    <citation type="journal article" date="2021" name="PeerJ">
        <title>Extensive microbial diversity within the chicken gut microbiome revealed by metagenomics and culture.</title>
        <authorList>
            <person name="Gilroy R."/>
            <person name="Ravi A."/>
            <person name="Getino M."/>
            <person name="Pursley I."/>
            <person name="Horton D.L."/>
            <person name="Alikhan N.F."/>
            <person name="Baker D."/>
            <person name="Gharbi K."/>
            <person name="Hall N."/>
            <person name="Watson M."/>
            <person name="Adriaenssens E.M."/>
            <person name="Foster-Nyarko E."/>
            <person name="Jarju S."/>
            <person name="Secka A."/>
            <person name="Antonio M."/>
            <person name="Oren A."/>
            <person name="Chaudhuri R.R."/>
            <person name="La Ragione R."/>
            <person name="Hildebrand F."/>
            <person name="Pallen M.J."/>
        </authorList>
    </citation>
    <scope>NUCLEOTIDE SEQUENCE</scope>
    <source>
        <strain evidence="2">ChiGjej1B1-24693</strain>
    </source>
</reference>
<dbReference type="InterPro" id="IPR048799">
    <property type="entry name" value="P68_RBP_TagC-like_beta-prop"/>
</dbReference>
<dbReference type="EMBL" id="DVLP01000467">
    <property type="protein sequence ID" value="HIT77143.1"/>
    <property type="molecule type" value="Genomic_DNA"/>
</dbReference>
<evidence type="ECO:0000313" key="2">
    <source>
        <dbReference type="EMBL" id="HIT77143.1"/>
    </source>
</evidence>